<evidence type="ECO:0000313" key="3">
    <source>
        <dbReference type="Proteomes" id="UP000095300"/>
    </source>
</evidence>
<dbReference type="Gene3D" id="3.40.525.10">
    <property type="entry name" value="CRAL-TRIO lipid binding domain"/>
    <property type="match status" value="1"/>
</dbReference>
<dbReference type="VEuPathDB" id="VectorBase:SCAU000456"/>
<dbReference type="InterPro" id="IPR036273">
    <property type="entry name" value="CRAL/TRIO_N_dom_sf"/>
</dbReference>
<dbReference type="CDD" id="cd00170">
    <property type="entry name" value="SEC14"/>
    <property type="match status" value="1"/>
</dbReference>
<dbReference type="PRINTS" id="PR00180">
    <property type="entry name" value="CRETINALDHBP"/>
</dbReference>
<dbReference type="InterPro" id="IPR036865">
    <property type="entry name" value="CRAL-TRIO_dom_sf"/>
</dbReference>
<dbReference type="SMART" id="SM01100">
    <property type="entry name" value="CRAL_TRIO_N"/>
    <property type="match status" value="1"/>
</dbReference>
<sequence length="311" mass="35933">MPNIRPLPKALQKVACEELNELPERIEQDLKDLREWIQKQPHLRARTEDQFLISFLRGCKHSMEKAKSKIDNYYTLRTKYPDFYTIQNIDDPKMIELFDLGVGVNLPTPLNETGPRLMYIRTGSYSTDKFTFADVMCLANGTQEITIINDDYSVVNGYVQILDMANYTTAHMMQITPTVIKKMSAYAEDATPTRLKAVHFINAPAALDKLFNISKSLMPPKQQQRLHMHGINWQSTLFEHIPQKYLPNELGGENGSLEEIIQHNRKIFQEYRDFLIEGLKYGVDEKLRIGPVPDYDQIFGVDGSFRKLQVD</sequence>
<reference evidence="2" key="1">
    <citation type="submission" date="2020-05" db="UniProtKB">
        <authorList>
            <consortium name="EnsemblMetazoa"/>
        </authorList>
    </citation>
    <scope>IDENTIFICATION</scope>
    <source>
        <strain evidence="2">USDA</strain>
    </source>
</reference>
<dbReference type="OrthoDB" id="6682367at2759"/>
<dbReference type="Gene3D" id="1.20.5.1200">
    <property type="entry name" value="Alpha-tocopherol transfer"/>
    <property type="match status" value="1"/>
</dbReference>
<dbReference type="Proteomes" id="UP000095300">
    <property type="component" value="Unassembled WGS sequence"/>
</dbReference>
<dbReference type="AlphaFoldDB" id="A0A1I8NMW3"/>
<proteinExistence type="predicted"/>
<dbReference type="GO" id="GO:0016020">
    <property type="term" value="C:membrane"/>
    <property type="evidence" value="ECO:0007669"/>
    <property type="project" value="TreeGrafter"/>
</dbReference>
<evidence type="ECO:0000313" key="2">
    <source>
        <dbReference type="EnsemblMetazoa" id="SCAU000456-PA"/>
    </source>
</evidence>
<keyword evidence="3" id="KW-1185">Reference proteome</keyword>
<dbReference type="SUPFAM" id="SSF52087">
    <property type="entry name" value="CRAL/TRIO domain"/>
    <property type="match status" value="1"/>
</dbReference>
<dbReference type="InterPro" id="IPR001251">
    <property type="entry name" value="CRAL-TRIO_dom"/>
</dbReference>
<organism evidence="2 3">
    <name type="scientific">Stomoxys calcitrans</name>
    <name type="common">Stable fly</name>
    <name type="synonym">Conops calcitrans</name>
    <dbReference type="NCBI Taxonomy" id="35570"/>
    <lineage>
        <taxon>Eukaryota</taxon>
        <taxon>Metazoa</taxon>
        <taxon>Ecdysozoa</taxon>
        <taxon>Arthropoda</taxon>
        <taxon>Hexapoda</taxon>
        <taxon>Insecta</taxon>
        <taxon>Pterygota</taxon>
        <taxon>Neoptera</taxon>
        <taxon>Endopterygota</taxon>
        <taxon>Diptera</taxon>
        <taxon>Brachycera</taxon>
        <taxon>Muscomorpha</taxon>
        <taxon>Muscoidea</taxon>
        <taxon>Muscidae</taxon>
        <taxon>Stomoxys</taxon>
    </lineage>
</organism>
<name>A0A1I8NMW3_STOCA</name>
<dbReference type="PROSITE" id="PS50191">
    <property type="entry name" value="CRAL_TRIO"/>
    <property type="match status" value="1"/>
</dbReference>
<dbReference type="EnsemblMetazoa" id="SCAU000456-RA">
    <property type="protein sequence ID" value="SCAU000456-PA"/>
    <property type="gene ID" value="SCAU000456"/>
</dbReference>
<dbReference type="KEGG" id="scac:106085601"/>
<feature type="domain" description="CRAL-TRIO" evidence="1">
    <location>
        <begin position="91"/>
        <end position="258"/>
    </location>
</feature>
<dbReference type="SUPFAM" id="SSF46938">
    <property type="entry name" value="CRAL/TRIO N-terminal domain"/>
    <property type="match status" value="1"/>
</dbReference>
<evidence type="ECO:0000259" key="1">
    <source>
        <dbReference type="PROSITE" id="PS50191"/>
    </source>
</evidence>
<dbReference type="SMART" id="SM00516">
    <property type="entry name" value="SEC14"/>
    <property type="match status" value="1"/>
</dbReference>
<accession>A0A1I8NMW3</accession>
<dbReference type="Gene3D" id="1.10.8.20">
    <property type="entry name" value="N-terminal domain of phosphatidylinositol transfer protein sec14p"/>
    <property type="match status" value="1"/>
</dbReference>
<dbReference type="Pfam" id="PF00650">
    <property type="entry name" value="CRAL_TRIO"/>
    <property type="match status" value="1"/>
</dbReference>
<gene>
    <name evidence="2" type="primary">106085601</name>
</gene>
<protein>
    <recommendedName>
        <fullName evidence="1">CRAL-TRIO domain-containing protein</fullName>
    </recommendedName>
</protein>
<dbReference type="GO" id="GO:1902936">
    <property type="term" value="F:phosphatidylinositol bisphosphate binding"/>
    <property type="evidence" value="ECO:0007669"/>
    <property type="project" value="TreeGrafter"/>
</dbReference>
<dbReference type="PANTHER" id="PTHR10174:SF216">
    <property type="entry name" value="CRAL-TRIO DOMAIN-CONTAINING PROTEIN-RELATED"/>
    <property type="match status" value="1"/>
</dbReference>
<dbReference type="InterPro" id="IPR011074">
    <property type="entry name" value="CRAL/TRIO_N_dom"/>
</dbReference>
<dbReference type="PANTHER" id="PTHR10174">
    <property type="entry name" value="ALPHA-TOCOPHEROL TRANSFER PROTEIN-RELATED"/>
    <property type="match status" value="1"/>
</dbReference>